<dbReference type="Gene3D" id="1.20.1250.20">
    <property type="entry name" value="MFS general substrate transporter like domains"/>
    <property type="match status" value="1"/>
</dbReference>
<dbReference type="EMBL" id="BNCD01000012">
    <property type="protein sequence ID" value="GHH82277.1"/>
    <property type="molecule type" value="Genomic_DNA"/>
</dbReference>
<feature type="transmembrane region" description="Helical" evidence="5">
    <location>
        <begin position="20"/>
        <end position="40"/>
    </location>
</feature>
<feature type="transmembrane region" description="Helical" evidence="5">
    <location>
        <begin position="177"/>
        <end position="198"/>
    </location>
</feature>
<feature type="transmembrane region" description="Helical" evidence="5">
    <location>
        <begin position="347"/>
        <end position="368"/>
    </location>
</feature>
<evidence type="ECO:0000256" key="2">
    <source>
        <dbReference type="ARBA" id="ARBA00022692"/>
    </source>
</evidence>
<evidence type="ECO:0000256" key="4">
    <source>
        <dbReference type="ARBA" id="ARBA00023136"/>
    </source>
</evidence>
<dbReference type="SUPFAM" id="SSF103473">
    <property type="entry name" value="MFS general substrate transporter"/>
    <property type="match status" value="1"/>
</dbReference>
<comment type="caution">
    <text evidence="7">The sequence shown here is derived from an EMBL/GenBank/DDBJ whole genome shotgun (WGS) entry which is preliminary data.</text>
</comment>
<dbReference type="InterPro" id="IPR036259">
    <property type="entry name" value="MFS_trans_sf"/>
</dbReference>
<evidence type="ECO:0000256" key="1">
    <source>
        <dbReference type="ARBA" id="ARBA00004651"/>
    </source>
</evidence>
<organism evidence="7 8">
    <name type="scientific">Streptomyces sulfonofaciens</name>
    <dbReference type="NCBI Taxonomy" id="68272"/>
    <lineage>
        <taxon>Bacteria</taxon>
        <taxon>Bacillati</taxon>
        <taxon>Actinomycetota</taxon>
        <taxon>Actinomycetes</taxon>
        <taxon>Kitasatosporales</taxon>
        <taxon>Streptomycetaceae</taxon>
        <taxon>Streptomyces</taxon>
    </lineage>
</organism>
<keyword evidence="2 5" id="KW-0812">Transmembrane</keyword>
<dbReference type="PROSITE" id="PS50850">
    <property type="entry name" value="MFS"/>
    <property type="match status" value="1"/>
</dbReference>
<feature type="transmembrane region" description="Helical" evidence="5">
    <location>
        <begin position="116"/>
        <end position="137"/>
    </location>
</feature>
<feature type="transmembrane region" description="Helical" evidence="5">
    <location>
        <begin position="60"/>
        <end position="79"/>
    </location>
</feature>
<keyword evidence="3 5" id="KW-1133">Transmembrane helix</keyword>
<evidence type="ECO:0000313" key="8">
    <source>
        <dbReference type="Proteomes" id="UP000603708"/>
    </source>
</evidence>
<feature type="transmembrane region" description="Helical" evidence="5">
    <location>
        <begin position="149"/>
        <end position="171"/>
    </location>
</feature>
<reference evidence="7" key="2">
    <citation type="submission" date="2020-09" db="EMBL/GenBank/DDBJ databases">
        <authorList>
            <person name="Sun Q."/>
            <person name="Ohkuma M."/>
        </authorList>
    </citation>
    <scope>NUCLEOTIDE SEQUENCE</scope>
    <source>
        <strain evidence="7">JCM 5069</strain>
    </source>
</reference>
<reference evidence="7" key="1">
    <citation type="journal article" date="2014" name="Int. J. Syst. Evol. Microbiol.">
        <title>Complete genome sequence of Corynebacterium casei LMG S-19264T (=DSM 44701T), isolated from a smear-ripened cheese.</title>
        <authorList>
            <consortium name="US DOE Joint Genome Institute (JGI-PGF)"/>
            <person name="Walter F."/>
            <person name="Albersmeier A."/>
            <person name="Kalinowski J."/>
            <person name="Ruckert C."/>
        </authorList>
    </citation>
    <scope>NUCLEOTIDE SEQUENCE</scope>
    <source>
        <strain evidence="7">JCM 5069</strain>
    </source>
</reference>
<feature type="transmembrane region" description="Helical" evidence="5">
    <location>
        <begin position="289"/>
        <end position="311"/>
    </location>
</feature>
<dbReference type="RefSeq" id="WP_189934248.1">
    <property type="nucleotide sequence ID" value="NZ_BNCD01000012.1"/>
</dbReference>
<dbReference type="InterPro" id="IPR011701">
    <property type="entry name" value="MFS"/>
</dbReference>
<dbReference type="GO" id="GO:0005886">
    <property type="term" value="C:plasma membrane"/>
    <property type="evidence" value="ECO:0007669"/>
    <property type="project" value="UniProtKB-SubCell"/>
</dbReference>
<feature type="transmembrane region" description="Helical" evidence="5">
    <location>
        <begin position="257"/>
        <end position="277"/>
    </location>
</feature>
<feature type="transmembrane region" description="Helical" evidence="5">
    <location>
        <begin position="323"/>
        <end position="341"/>
    </location>
</feature>
<comment type="subcellular location">
    <subcellularLocation>
        <location evidence="1">Cell membrane</location>
        <topology evidence="1">Multi-pass membrane protein</topology>
    </subcellularLocation>
</comment>
<dbReference type="GO" id="GO:0046943">
    <property type="term" value="F:carboxylic acid transmembrane transporter activity"/>
    <property type="evidence" value="ECO:0007669"/>
    <property type="project" value="TreeGrafter"/>
</dbReference>
<keyword evidence="4 5" id="KW-0472">Membrane</keyword>
<proteinExistence type="predicted"/>
<dbReference type="InterPro" id="IPR020846">
    <property type="entry name" value="MFS_dom"/>
</dbReference>
<feature type="domain" description="Major facilitator superfamily (MFS) profile" evidence="6">
    <location>
        <begin position="24"/>
        <end position="432"/>
    </location>
</feature>
<feature type="transmembrane region" description="Helical" evidence="5">
    <location>
        <begin position="380"/>
        <end position="399"/>
    </location>
</feature>
<evidence type="ECO:0000256" key="5">
    <source>
        <dbReference type="SAM" id="Phobius"/>
    </source>
</evidence>
<evidence type="ECO:0000313" key="7">
    <source>
        <dbReference type="EMBL" id="GHH82277.1"/>
    </source>
</evidence>
<keyword evidence="8" id="KW-1185">Reference proteome</keyword>
<feature type="transmembrane region" description="Helical" evidence="5">
    <location>
        <begin position="405"/>
        <end position="425"/>
    </location>
</feature>
<dbReference type="Proteomes" id="UP000603708">
    <property type="component" value="Unassembled WGS sequence"/>
</dbReference>
<accession>A0A919GCS3</accession>
<sequence length="450" mass="46730">MSLATADVREELGEAPLRPFHWMLVGLVALATLFDGYDTLIPSYVIHFVVKPWHLSSSSAGFLVSSGLIGFAVGSLVHGVVADRIGRRPTLIAGLLVSGVFSVLTALWGTSFASFITLRALTGLGLGVLLPLGTAYINEYLPDRVHHRLAVLGGGGFGLGGVLAAITGVNLTSDGNWHVLFYLGGGAAVLGLVYLAVFPESAEFLVARGRSAEAARLMSRVRPDRAAFYRTADLVVAKAEKANWRLVLAPAFRKRTIALWASSFLLLFSVYGLSSWTPELMIDRGEGFATGYVFGAVLQGMSIVGAVVGGLVADRYLGVRRALMVWCGLGAISTLAVAFTATTAGNMIGVGAAGLFIIGGQFLLNNVCAVTYPVQARGTGAGFMLGFGRVGGILGPYIGGWLLDGFGGTRVLFVAVAVASLLAVATTSPVTGRADAVPAAAGLPDTVPTP</sequence>
<evidence type="ECO:0000259" key="6">
    <source>
        <dbReference type="PROSITE" id="PS50850"/>
    </source>
</evidence>
<evidence type="ECO:0000256" key="3">
    <source>
        <dbReference type="ARBA" id="ARBA00022989"/>
    </source>
</evidence>
<gene>
    <name evidence="7" type="ORF">GCM10018793_41700</name>
</gene>
<dbReference type="Pfam" id="PF07690">
    <property type="entry name" value="MFS_1"/>
    <property type="match status" value="1"/>
</dbReference>
<dbReference type="PANTHER" id="PTHR23508:SF10">
    <property type="entry name" value="CARBOXYLIC ACID TRANSPORTER PROTEIN HOMOLOG"/>
    <property type="match status" value="1"/>
</dbReference>
<dbReference type="AlphaFoldDB" id="A0A919GCS3"/>
<name>A0A919GCS3_9ACTN</name>
<protein>
    <submittedName>
        <fullName evidence="7">MFS transporter</fullName>
    </submittedName>
</protein>
<feature type="transmembrane region" description="Helical" evidence="5">
    <location>
        <begin position="91"/>
        <end position="110"/>
    </location>
</feature>
<dbReference type="PANTHER" id="PTHR23508">
    <property type="entry name" value="CARBOXYLIC ACID TRANSPORTER PROTEIN HOMOLOG"/>
    <property type="match status" value="1"/>
</dbReference>